<accession>A0A078KU37</accession>
<comment type="pathway">
    <text evidence="2 9">Amino-acid biosynthesis; L-tryptophan biosynthesis; L-tryptophan from chorismate: step 4/5.</text>
</comment>
<dbReference type="HAMAP" id="MF_00134_A">
    <property type="entry name" value="IGPS_A"/>
    <property type="match status" value="1"/>
</dbReference>
<dbReference type="KEGG" id="ccel:CCDG5_1534"/>
<organism evidence="11 12">
    <name type="scientific">[Clostridium] cellulosi</name>
    <dbReference type="NCBI Taxonomy" id="29343"/>
    <lineage>
        <taxon>Bacteria</taxon>
        <taxon>Bacillati</taxon>
        <taxon>Bacillota</taxon>
        <taxon>Clostridia</taxon>
        <taxon>Eubacteriales</taxon>
        <taxon>Oscillospiraceae</taxon>
        <taxon>Oscillospiraceae incertae sedis</taxon>
    </lineage>
</organism>
<dbReference type="GO" id="GO:0004640">
    <property type="term" value="F:phosphoribosylanthranilate isomerase activity"/>
    <property type="evidence" value="ECO:0007669"/>
    <property type="project" value="TreeGrafter"/>
</dbReference>
<dbReference type="HAMAP" id="MF_00134_B">
    <property type="entry name" value="IGPS_B"/>
    <property type="match status" value="1"/>
</dbReference>
<dbReference type="EC" id="4.1.1.48" evidence="9"/>
<dbReference type="PANTHER" id="PTHR22854:SF2">
    <property type="entry name" value="INDOLE-3-GLYCEROL-PHOSPHATE SYNTHASE"/>
    <property type="match status" value="1"/>
</dbReference>
<sequence length="260" mass="28334">MILDSIFENRAKQLQGLKDTLPMSEIEKRAERYADNHKTIDFAAALKNGPLSVIAEVKKASPSKGLICADFDPVRIAREYESGGAAAVSVLTEETYFQGSSAYLEAIRKEISLPILRKDFIFDEWQICESRLIGADAILLIAAMLSEERLKSLLSYTHGLGLEALVEAHCEREIEAAANAGAKVIGVNNRNLYDFSVDTDCAVRLSALLPKDAVFVAESGIKSRGDALKMRRAGADAILVGEALMTAKDIKAALCELRVE</sequence>
<evidence type="ECO:0000256" key="5">
    <source>
        <dbReference type="ARBA" id="ARBA00022793"/>
    </source>
</evidence>
<dbReference type="PATRIC" id="fig|29343.3.peg.1617"/>
<name>A0A078KU37_9FIRM</name>
<dbReference type="AlphaFoldDB" id="A0A078KU37"/>
<keyword evidence="4 9" id="KW-0028">Amino-acid biosynthesis</keyword>
<dbReference type="InterPro" id="IPR045186">
    <property type="entry name" value="Indole-3-glycerol_P_synth"/>
</dbReference>
<dbReference type="InterPro" id="IPR001468">
    <property type="entry name" value="Indole-3-GlycerolPSynthase_CS"/>
</dbReference>
<proteinExistence type="inferred from homology"/>
<evidence type="ECO:0000256" key="7">
    <source>
        <dbReference type="ARBA" id="ARBA00023141"/>
    </source>
</evidence>
<evidence type="ECO:0000256" key="9">
    <source>
        <dbReference type="HAMAP-Rule" id="MF_00134"/>
    </source>
</evidence>
<dbReference type="STRING" id="29343.CCDG5_1534"/>
<gene>
    <name evidence="9 11" type="primary">trpC</name>
    <name evidence="11" type="ORF">CCDG5_1534</name>
</gene>
<evidence type="ECO:0000313" key="12">
    <source>
        <dbReference type="Proteomes" id="UP000032431"/>
    </source>
</evidence>
<evidence type="ECO:0000256" key="8">
    <source>
        <dbReference type="ARBA" id="ARBA00023239"/>
    </source>
</evidence>
<evidence type="ECO:0000259" key="10">
    <source>
        <dbReference type="Pfam" id="PF00218"/>
    </source>
</evidence>
<dbReference type="NCBIfam" id="NF001377">
    <property type="entry name" value="PRK00278.2-4"/>
    <property type="match status" value="1"/>
</dbReference>
<protein>
    <recommendedName>
        <fullName evidence="9">Indole-3-glycerol phosphate synthase</fullName>
        <shortName evidence="9">IGPS</shortName>
        <ecNumber evidence="9">4.1.1.48</ecNumber>
    </recommendedName>
</protein>
<dbReference type="SUPFAM" id="SSF51366">
    <property type="entry name" value="Ribulose-phoshate binding barrel"/>
    <property type="match status" value="1"/>
</dbReference>
<evidence type="ECO:0000256" key="4">
    <source>
        <dbReference type="ARBA" id="ARBA00022605"/>
    </source>
</evidence>
<dbReference type="InterPro" id="IPR013785">
    <property type="entry name" value="Aldolase_TIM"/>
</dbReference>
<dbReference type="InterPro" id="IPR011060">
    <property type="entry name" value="RibuloseP-bd_barrel"/>
</dbReference>
<dbReference type="PANTHER" id="PTHR22854">
    <property type="entry name" value="TRYPTOPHAN BIOSYNTHESIS PROTEIN"/>
    <property type="match status" value="1"/>
</dbReference>
<evidence type="ECO:0000313" key="11">
    <source>
        <dbReference type="EMBL" id="CDZ24644.1"/>
    </source>
</evidence>
<dbReference type="GO" id="GO:0000162">
    <property type="term" value="P:L-tryptophan biosynthetic process"/>
    <property type="evidence" value="ECO:0007669"/>
    <property type="project" value="UniProtKB-UniRule"/>
</dbReference>
<dbReference type="PROSITE" id="PS00614">
    <property type="entry name" value="IGPS"/>
    <property type="match status" value="1"/>
</dbReference>
<keyword evidence="8 9" id="KW-0456">Lyase</keyword>
<evidence type="ECO:0000256" key="1">
    <source>
        <dbReference type="ARBA" id="ARBA00001633"/>
    </source>
</evidence>
<dbReference type="Gene3D" id="3.20.20.70">
    <property type="entry name" value="Aldolase class I"/>
    <property type="match status" value="1"/>
</dbReference>
<keyword evidence="7 9" id="KW-0057">Aromatic amino acid biosynthesis</keyword>
<evidence type="ECO:0000256" key="3">
    <source>
        <dbReference type="ARBA" id="ARBA00008737"/>
    </source>
</evidence>
<feature type="domain" description="Indole-3-glycerol phosphate synthase" evidence="10">
    <location>
        <begin position="3"/>
        <end position="256"/>
    </location>
</feature>
<dbReference type="FunFam" id="3.20.20.70:FF:000024">
    <property type="entry name" value="Indole-3-glycerol phosphate synthase"/>
    <property type="match status" value="1"/>
</dbReference>
<dbReference type="CDD" id="cd00331">
    <property type="entry name" value="IGPS"/>
    <property type="match status" value="1"/>
</dbReference>
<dbReference type="HOGENOM" id="CLU_034247_2_0_9"/>
<dbReference type="Pfam" id="PF00218">
    <property type="entry name" value="IGPS"/>
    <property type="match status" value="1"/>
</dbReference>
<dbReference type="OrthoDB" id="9804217at2"/>
<evidence type="ECO:0000256" key="2">
    <source>
        <dbReference type="ARBA" id="ARBA00004696"/>
    </source>
</evidence>
<dbReference type="UniPathway" id="UPA00035">
    <property type="reaction ID" value="UER00043"/>
</dbReference>
<comment type="catalytic activity">
    <reaction evidence="1 9">
        <text>1-(2-carboxyphenylamino)-1-deoxy-D-ribulose 5-phosphate + H(+) = (1S,2R)-1-C-(indol-3-yl)glycerol 3-phosphate + CO2 + H2O</text>
        <dbReference type="Rhea" id="RHEA:23476"/>
        <dbReference type="ChEBI" id="CHEBI:15377"/>
        <dbReference type="ChEBI" id="CHEBI:15378"/>
        <dbReference type="ChEBI" id="CHEBI:16526"/>
        <dbReference type="ChEBI" id="CHEBI:58613"/>
        <dbReference type="ChEBI" id="CHEBI:58866"/>
        <dbReference type="EC" id="4.1.1.48"/>
    </reaction>
</comment>
<evidence type="ECO:0000256" key="6">
    <source>
        <dbReference type="ARBA" id="ARBA00022822"/>
    </source>
</evidence>
<dbReference type="InterPro" id="IPR013798">
    <property type="entry name" value="Indole-3-glycerol_P_synth_dom"/>
</dbReference>
<keyword evidence="6 9" id="KW-0822">Tryptophan biosynthesis</keyword>
<comment type="similarity">
    <text evidence="3 9">Belongs to the TrpC family.</text>
</comment>
<keyword evidence="5 9" id="KW-0210">Decarboxylase</keyword>
<dbReference type="Proteomes" id="UP000032431">
    <property type="component" value="Chromosome I"/>
</dbReference>
<reference evidence="12" key="1">
    <citation type="submission" date="2014-07" db="EMBL/GenBank/DDBJ databases">
        <authorList>
            <person name="Wibberg D."/>
        </authorList>
    </citation>
    <scope>NUCLEOTIDE SEQUENCE [LARGE SCALE GENOMIC DNA]</scope>
    <source>
        <strain evidence="12">DG5</strain>
    </source>
</reference>
<keyword evidence="12" id="KW-1185">Reference proteome</keyword>
<dbReference type="EMBL" id="LM995447">
    <property type="protein sequence ID" value="CDZ24644.1"/>
    <property type="molecule type" value="Genomic_DNA"/>
</dbReference>
<dbReference type="GO" id="GO:0004425">
    <property type="term" value="F:indole-3-glycerol-phosphate synthase activity"/>
    <property type="evidence" value="ECO:0007669"/>
    <property type="project" value="UniProtKB-UniRule"/>
</dbReference>